<dbReference type="AlphaFoldDB" id="A0A7S4RMS0"/>
<protein>
    <recommendedName>
        <fullName evidence="2">EF-hand domain-containing protein</fullName>
    </recommendedName>
</protein>
<dbReference type="EMBL" id="HBNR01052945">
    <property type="protein sequence ID" value="CAE4618076.1"/>
    <property type="molecule type" value="Transcribed_RNA"/>
</dbReference>
<reference evidence="1" key="1">
    <citation type="submission" date="2021-01" db="EMBL/GenBank/DDBJ databases">
        <authorList>
            <person name="Corre E."/>
            <person name="Pelletier E."/>
            <person name="Niang G."/>
            <person name="Scheremetjew M."/>
            <person name="Finn R."/>
            <person name="Kale V."/>
            <person name="Holt S."/>
            <person name="Cochrane G."/>
            <person name="Meng A."/>
            <person name="Brown T."/>
            <person name="Cohen L."/>
        </authorList>
    </citation>
    <scope>NUCLEOTIDE SEQUENCE</scope>
    <source>
        <strain evidence="1">CCMP3105</strain>
    </source>
</reference>
<organism evidence="1">
    <name type="scientific">Alexandrium monilatum</name>
    <dbReference type="NCBI Taxonomy" id="311494"/>
    <lineage>
        <taxon>Eukaryota</taxon>
        <taxon>Sar</taxon>
        <taxon>Alveolata</taxon>
        <taxon>Dinophyceae</taxon>
        <taxon>Gonyaulacales</taxon>
        <taxon>Pyrocystaceae</taxon>
        <taxon>Alexandrium</taxon>
    </lineage>
</organism>
<evidence type="ECO:0000313" key="1">
    <source>
        <dbReference type="EMBL" id="CAE4618076.1"/>
    </source>
</evidence>
<evidence type="ECO:0008006" key="2">
    <source>
        <dbReference type="Google" id="ProtNLM"/>
    </source>
</evidence>
<name>A0A7S4RMS0_9DINO</name>
<gene>
    <name evidence="1" type="ORF">AMON00008_LOCUS37164</name>
</gene>
<proteinExistence type="predicted"/>
<sequence length="168" mass="18915">MEGPGASAAAVLGVLRALVEQCGASLGDVLGQILFRHRRAEPLQGSMHRATTEDASWIDGHDDLREVYRACTRKDHGRMRRSQWLKIVQLIQRNPVLRTKVRHADADRLFYSITTRNKDPNRTISINEFMQLLLMLIETSGLHPWMIFFSVGAHAKQLAAEAQAGGWD</sequence>
<accession>A0A7S4RMS0</accession>